<gene>
    <name evidence="2" type="ORF">S01H4_13605</name>
</gene>
<dbReference type="AlphaFoldDB" id="X0YJ05"/>
<feature type="domain" description="N-acetyl-gamma-glutamyl-phosphate reductase dimerisation" evidence="1">
    <location>
        <begin position="1"/>
        <end position="53"/>
    </location>
</feature>
<reference evidence="2" key="1">
    <citation type="journal article" date="2014" name="Front. Microbiol.">
        <title>High frequency of phylogenetically diverse reductive dehalogenase-homologous genes in deep subseafloor sedimentary metagenomes.</title>
        <authorList>
            <person name="Kawai M."/>
            <person name="Futagami T."/>
            <person name="Toyoda A."/>
            <person name="Takaki Y."/>
            <person name="Nishi S."/>
            <person name="Hori S."/>
            <person name="Arai W."/>
            <person name="Tsubouchi T."/>
            <person name="Morono Y."/>
            <person name="Uchiyama I."/>
            <person name="Ito T."/>
            <person name="Fujiyama A."/>
            <person name="Inagaki F."/>
            <person name="Takami H."/>
        </authorList>
    </citation>
    <scope>NUCLEOTIDE SEQUENCE</scope>
    <source>
        <strain evidence="2">Expedition CK06-06</strain>
    </source>
</reference>
<feature type="non-terminal residue" evidence="2">
    <location>
        <position position="54"/>
    </location>
</feature>
<dbReference type="Gene3D" id="3.30.360.10">
    <property type="entry name" value="Dihydrodipicolinate Reductase, domain 2"/>
    <property type="match status" value="1"/>
</dbReference>
<organism evidence="2">
    <name type="scientific">marine sediment metagenome</name>
    <dbReference type="NCBI Taxonomy" id="412755"/>
    <lineage>
        <taxon>unclassified sequences</taxon>
        <taxon>metagenomes</taxon>
        <taxon>ecological metagenomes</taxon>
    </lineage>
</organism>
<evidence type="ECO:0000313" key="2">
    <source>
        <dbReference type="EMBL" id="GAG56029.1"/>
    </source>
</evidence>
<sequence length="54" mass="5984">MPEMEQIASEIAGSEVKILFQPHAGPFDRGILSTVYCQLKGKVNSEQLSQLYNS</sequence>
<evidence type="ECO:0000259" key="1">
    <source>
        <dbReference type="Pfam" id="PF22698"/>
    </source>
</evidence>
<dbReference type="Pfam" id="PF22698">
    <property type="entry name" value="Semialdhyde_dhC_1"/>
    <property type="match status" value="1"/>
</dbReference>
<dbReference type="EMBL" id="BART01005986">
    <property type="protein sequence ID" value="GAG56029.1"/>
    <property type="molecule type" value="Genomic_DNA"/>
</dbReference>
<accession>X0YJ05</accession>
<protein>
    <recommendedName>
        <fullName evidence="1">N-acetyl-gamma-glutamyl-phosphate reductase dimerisation domain-containing protein</fullName>
    </recommendedName>
</protein>
<dbReference type="SUPFAM" id="SSF55347">
    <property type="entry name" value="Glyceraldehyde-3-phosphate dehydrogenase-like, C-terminal domain"/>
    <property type="match status" value="1"/>
</dbReference>
<comment type="caution">
    <text evidence="2">The sequence shown here is derived from an EMBL/GenBank/DDBJ whole genome shotgun (WGS) entry which is preliminary data.</text>
</comment>
<proteinExistence type="predicted"/>
<name>X0YJ05_9ZZZZ</name>
<dbReference type="InterPro" id="IPR058924">
    <property type="entry name" value="AGPR_dimerisation_dom"/>
</dbReference>